<sequence>MIETKDDKHYMVPFPIEDTSEITTMYNSSTALSEKGESCTSTSSFPKLQKASSVPPKLTKKISQDSESYHDDLALEDGPSLDTCAELKTVKEMVRRISSEPSPGAKHHKKHVEYASTAYGVRMLSKNLTKTKVQLNVENLIIITKTTDVSLIFLTRELVEWLLTTFPNLNIYVEDTFKGSNQFAADEICDDTKCRESRIRYWNQEFIAKHDDFFDLCVTLGGDGTVLFVSTVFQKSVPPTVSFSLGSLGFLTNFNFEYFKQDLRKILTEKVKINLRMRLECKIYHRNKPEYDSETGKKVCIMEQVSTHHVLNEMTIDRGTCPFISNLELYGDDSLMTVAQADGLIIATPTGSTAYSLSAGGALVHPSINAISVTPICPHTLSFRPILLPENMNLKVKVSLKARGNAWASFDGKGRFELQKGDYITVSASPYAFPTVESSPTEFFDGISRTLNWNVREQQKSFTHMLSLKNRKKLAIESNYEHDSDEDIEERKLEKQLSGEHLTDSSETENENSNDYEEEIRVALPKIETVHV</sequence>
<dbReference type="InterPro" id="IPR016064">
    <property type="entry name" value="NAD/diacylglycerol_kinase_sf"/>
</dbReference>
<evidence type="ECO:0000256" key="2">
    <source>
        <dbReference type="ARBA" id="ARBA00022679"/>
    </source>
</evidence>
<dbReference type="eggNOG" id="KOG2178">
    <property type="taxonomic scope" value="Eukaryota"/>
</dbReference>
<dbReference type="Pfam" id="PF20143">
    <property type="entry name" value="NAD_kinase_C"/>
    <property type="match status" value="1"/>
</dbReference>
<dbReference type="Proteomes" id="UP000001640">
    <property type="component" value="Chromosome 7"/>
</dbReference>
<keyword evidence="10" id="KW-1185">Reference proteome</keyword>
<dbReference type="InParanoid" id="G0VHJ6"/>
<keyword evidence="6" id="KW-0521">NADP</keyword>
<dbReference type="STRING" id="1064592.G0VHJ6"/>
<evidence type="ECO:0000256" key="8">
    <source>
        <dbReference type="SAM" id="MobiDB-lite"/>
    </source>
</evidence>
<evidence type="ECO:0000256" key="3">
    <source>
        <dbReference type="ARBA" id="ARBA00022741"/>
    </source>
</evidence>
<keyword evidence="3" id="KW-0547">Nucleotide-binding</keyword>
<dbReference type="OMA" id="SRLECSY"/>
<evidence type="ECO:0008006" key="11">
    <source>
        <dbReference type="Google" id="ProtNLM"/>
    </source>
</evidence>
<evidence type="ECO:0000313" key="10">
    <source>
        <dbReference type="Proteomes" id="UP000001640"/>
    </source>
</evidence>
<dbReference type="EMBL" id="HE576758">
    <property type="protein sequence ID" value="CCC71303.1"/>
    <property type="molecule type" value="Genomic_DNA"/>
</dbReference>
<name>G0VHJ6_NAUCA</name>
<dbReference type="Gene3D" id="2.60.200.30">
    <property type="entry name" value="Probable inorganic polyphosphate/atp-NAD kinase, domain 2"/>
    <property type="match status" value="1"/>
</dbReference>
<feature type="region of interest" description="Disordered" evidence="8">
    <location>
        <begin position="32"/>
        <end position="65"/>
    </location>
</feature>
<evidence type="ECO:0000256" key="5">
    <source>
        <dbReference type="ARBA" id="ARBA00022840"/>
    </source>
</evidence>
<dbReference type="GeneID" id="96904967"/>
<gene>
    <name evidence="9" type="primary">NCAS0G04160</name>
    <name evidence="9" type="ordered locus">NCAS_0G04160</name>
</gene>
<comment type="similarity">
    <text evidence="1">Belongs to the NAD kinase family.</text>
</comment>
<evidence type="ECO:0000256" key="6">
    <source>
        <dbReference type="ARBA" id="ARBA00022857"/>
    </source>
</evidence>
<feature type="region of interest" description="Disordered" evidence="8">
    <location>
        <begin position="495"/>
        <end position="518"/>
    </location>
</feature>
<feature type="compositionally biased region" description="Basic and acidic residues" evidence="8">
    <location>
        <begin position="495"/>
        <end position="504"/>
    </location>
</feature>
<protein>
    <recommendedName>
        <fullName evidence="11">NAD+ kinase</fullName>
    </recommendedName>
</protein>
<keyword evidence="5" id="KW-0067">ATP-binding</keyword>
<dbReference type="Pfam" id="PF01513">
    <property type="entry name" value="NAD_kinase"/>
    <property type="match status" value="1"/>
</dbReference>
<accession>G0VHJ6</accession>
<dbReference type="PANTHER" id="PTHR20275">
    <property type="entry name" value="NAD KINASE"/>
    <property type="match status" value="1"/>
</dbReference>
<dbReference type="FunFam" id="2.60.200.30:FF:000009">
    <property type="entry name" value="Poly(P)/ATP NAD kinase"/>
    <property type="match status" value="1"/>
</dbReference>
<dbReference type="SUPFAM" id="SSF111331">
    <property type="entry name" value="NAD kinase/diacylglycerol kinase-like"/>
    <property type="match status" value="1"/>
</dbReference>
<keyword evidence="7" id="KW-0520">NAD</keyword>
<reference key="2">
    <citation type="submission" date="2011-08" db="EMBL/GenBank/DDBJ databases">
        <title>Genome sequence of Naumovozyma castellii.</title>
        <authorList>
            <person name="Gordon J.L."/>
            <person name="Armisen D."/>
            <person name="Proux-Wera E."/>
            <person name="OhEigeartaigh S.S."/>
            <person name="Byrne K.P."/>
            <person name="Wolfe K.H."/>
        </authorList>
    </citation>
    <scope>NUCLEOTIDE SEQUENCE</scope>
    <source>
        <strain>Type strain:CBS 4309</strain>
    </source>
</reference>
<dbReference type="PANTHER" id="PTHR20275:SF0">
    <property type="entry name" value="NAD KINASE"/>
    <property type="match status" value="1"/>
</dbReference>
<dbReference type="GO" id="GO:0006741">
    <property type="term" value="P:NADP+ biosynthetic process"/>
    <property type="evidence" value="ECO:0007669"/>
    <property type="project" value="EnsemblFungi"/>
</dbReference>
<evidence type="ECO:0000256" key="7">
    <source>
        <dbReference type="ARBA" id="ARBA00023027"/>
    </source>
</evidence>
<dbReference type="Gene3D" id="3.40.50.10330">
    <property type="entry name" value="Probable inorganic polyphosphate/atp-NAD kinase, domain 1"/>
    <property type="match status" value="1"/>
</dbReference>
<dbReference type="OrthoDB" id="24581at2759"/>
<dbReference type="HAMAP" id="MF_00361">
    <property type="entry name" value="NAD_kinase"/>
    <property type="match status" value="1"/>
</dbReference>
<dbReference type="InterPro" id="IPR002504">
    <property type="entry name" value="NADK"/>
</dbReference>
<dbReference type="HOGENOM" id="CLU_008831_1_2_1"/>
<dbReference type="GO" id="GO:0005524">
    <property type="term" value="F:ATP binding"/>
    <property type="evidence" value="ECO:0007669"/>
    <property type="project" value="UniProtKB-KW"/>
</dbReference>
<dbReference type="AlphaFoldDB" id="G0VHJ6"/>
<dbReference type="GO" id="GO:0019674">
    <property type="term" value="P:NAD+ metabolic process"/>
    <property type="evidence" value="ECO:0007669"/>
    <property type="project" value="InterPro"/>
</dbReference>
<feature type="compositionally biased region" description="Acidic residues" evidence="8">
    <location>
        <begin position="506"/>
        <end position="518"/>
    </location>
</feature>
<organism evidence="9 10">
    <name type="scientific">Naumovozyma castellii</name>
    <name type="common">Yeast</name>
    <name type="synonym">Saccharomyces castellii</name>
    <dbReference type="NCBI Taxonomy" id="27288"/>
    <lineage>
        <taxon>Eukaryota</taxon>
        <taxon>Fungi</taxon>
        <taxon>Dikarya</taxon>
        <taxon>Ascomycota</taxon>
        <taxon>Saccharomycotina</taxon>
        <taxon>Saccharomycetes</taxon>
        <taxon>Saccharomycetales</taxon>
        <taxon>Saccharomycetaceae</taxon>
        <taxon>Naumovozyma</taxon>
    </lineage>
</organism>
<dbReference type="RefSeq" id="XP_003677654.1">
    <property type="nucleotide sequence ID" value="XM_003677606.1"/>
</dbReference>
<evidence type="ECO:0000256" key="1">
    <source>
        <dbReference type="ARBA" id="ARBA00010995"/>
    </source>
</evidence>
<keyword evidence="4" id="KW-0418">Kinase</keyword>
<dbReference type="GO" id="GO:0003951">
    <property type="term" value="F:NAD+ kinase activity"/>
    <property type="evidence" value="ECO:0007669"/>
    <property type="project" value="EnsemblFungi"/>
</dbReference>
<dbReference type="InterPro" id="IPR017437">
    <property type="entry name" value="ATP-NAD_kinase_PpnK-typ_C"/>
</dbReference>
<dbReference type="InterPro" id="IPR017438">
    <property type="entry name" value="ATP-NAD_kinase_N"/>
</dbReference>
<reference evidence="9 10" key="1">
    <citation type="journal article" date="2011" name="Proc. Natl. Acad. Sci. U.S.A.">
        <title>Evolutionary erosion of yeast sex chromosomes by mating-type switching accidents.</title>
        <authorList>
            <person name="Gordon J.L."/>
            <person name="Armisen D."/>
            <person name="Proux-Wera E."/>
            <person name="Oheigeartaigh S.S."/>
            <person name="Byrne K.P."/>
            <person name="Wolfe K.H."/>
        </authorList>
    </citation>
    <scope>NUCLEOTIDE SEQUENCE [LARGE SCALE GENOMIC DNA]</scope>
    <source>
        <strain evidence="10">ATCC 76901 / BCRC 22586 / CBS 4309 / NBRC 1992 / NRRL Y-12630</strain>
    </source>
</reference>
<keyword evidence="2" id="KW-0808">Transferase</keyword>
<proteinExistence type="inferred from homology"/>
<evidence type="ECO:0000256" key="4">
    <source>
        <dbReference type="ARBA" id="ARBA00022777"/>
    </source>
</evidence>
<evidence type="ECO:0000313" key="9">
    <source>
        <dbReference type="EMBL" id="CCC71303.1"/>
    </source>
</evidence>
<dbReference type="GO" id="GO:0042736">
    <property type="term" value="F:NADH kinase activity"/>
    <property type="evidence" value="ECO:0007669"/>
    <property type="project" value="EnsemblFungi"/>
</dbReference>
<feature type="compositionally biased region" description="Polar residues" evidence="8">
    <location>
        <begin position="32"/>
        <end position="52"/>
    </location>
</feature>
<dbReference type="KEGG" id="ncs:NCAS_0G04160"/>